<dbReference type="InterPro" id="IPR005719">
    <property type="entry name" value="Dihydroorotate_DH_2"/>
</dbReference>
<gene>
    <name evidence="11" type="primary">pyrD</name>
    <name evidence="13" type="ORF">ACFORL_06605</name>
</gene>
<evidence type="ECO:0000256" key="6">
    <source>
        <dbReference type="ARBA" id="ARBA00022643"/>
    </source>
</evidence>
<dbReference type="NCBIfam" id="NF003646">
    <property type="entry name" value="PRK05286.1-4"/>
    <property type="match status" value="1"/>
</dbReference>
<comment type="cofactor">
    <cofactor evidence="11">
        <name>FMN</name>
        <dbReference type="ChEBI" id="CHEBI:58210"/>
    </cofactor>
    <text evidence="11">Binds 1 FMN per subunit.</text>
</comment>
<evidence type="ECO:0000259" key="12">
    <source>
        <dbReference type="Pfam" id="PF01180"/>
    </source>
</evidence>
<comment type="subcellular location">
    <subcellularLocation>
        <location evidence="11">Cell membrane</location>
        <topology evidence="11">Peripheral membrane protein</topology>
    </subcellularLocation>
    <subcellularLocation>
        <location evidence="2">Membrane</location>
    </subcellularLocation>
</comment>
<keyword evidence="5 11" id="KW-0285">Flavoprotein</keyword>
<comment type="similarity">
    <text evidence="4 11">Belongs to the dihydroorotate dehydrogenase family. Type 2 subfamily.</text>
</comment>
<feature type="binding site" evidence="11">
    <location>
        <position position="240"/>
    </location>
    <ligand>
        <name>FMN</name>
        <dbReference type="ChEBI" id="CHEBI:58210"/>
    </ligand>
</feature>
<dbReference type="Pfam" id="PF01180">
    <property type="entry name" value="DHO_dh"/>
    <property type="match status" value="1"/>
</dbReference>
<evidence type="ECO:0000256" key="5">
    <source>
        <dbReference type="ARBA" id="ARBA00022630"/>
    </source>
</evidence>
<keyword evidence="14" id="KW-1185">Reference proteome</keyword>
<dbReference type="NCBIfam" id="TIGR01036">
    <property type="entry name" value="pyrD_sub2"/>
    <property type="match status" value="1"/>
</dbReference>
<dbReference type="PANTHER" id="PTHR48109">
    <property type="entry name" value="DIHYDROOROTATE DEHYDROGENASE (QUINONE), MITOCHONDRIAL-RELATED"/>
    <property type="match status" value="1"/>
</dbReference>
<proteinExistence type="inferred from homology"/>
<evidence type="ECO:0000313" key="14">
    <source>
        <dbReference type="Proteomes" id="UP001595758"/>
    </source>
</evidence>
<name>A0ABV8CFK8_9GAMM</name>
<dbReference type="EMBL" id="JBHSAB010000011">
    <property type="protein sequence ID" value="MFC3908746.1"/>
    <property type="molecule type" value="Genomic_DNA"/>
</dbReference>
<evidence type="ECO:0000256" key="10">
    <source>
        <dbReference type="ARBA" id="ARBA00048639"/>
    </source>
</evidence>
<accession>A0ABV8CFK8</accession>
<dbReference type="PIRSF" id="PIRSF000164">
    <property type="entry name" value="DHO_oxidase"/>
    <property type="match status" value="1"/>
</dbReference>
<feature type="binding site" evidence="11">
    <location>
        <begin position="241"/>
        <end position="242"/>
    </location>
    <ligand>
        <name>substrate</name>
    </ligand>
</feature>
<evidence type="ECO:0000256" key="2">
    <source>
        <dbReference type="ARBA" id="ARBA00004370"/>
    </source>
</evidence>
<feature type="binding site" evidence="11">
    <location>
        <position position="134"/>
    </location>
    <ligand>
        <name>FMN</name>
        <dbReference type="ChEBI" id="CHEBI:58210"/>
    </ligand>
</feature>
<dbReference type="InterPro" id="IPR050074">
    <property type="entry name" value="DHO_dehydrogenase"/>
</dbReference>
<protein>
    <recommendedName>
        <fullName evidence="11">Dihydroorotate dehydrogenase (quinone)</fullName>
        <ecNumber evidence="11">1.3.5.2</ecNumber>
    </recommendedName>
    <alternativeName>
        <fullName evidence="11">DHOdehase</fullName>
        <shortName evidence="11">DHOD</shortName>
        <shortName evidence="11">DHODase</shortName>
    </alternativeName>
    <alternativeName>
        <fullName evidence="11">Dihydroorotate oxidase</fullName>
    </alternativeName>
</protein>
<keyword evidence="7 11" id="KW-0665">Pyrimidine biosynthesis</keyword>
<feature type="binding site" evidence="11">
    <location>
        <position position="81"/>
    </location>
    <ligand>
        <name>FMN</name>
        <dbReference type="ChEBI" id="CHEBI:58210"/>
    </ligand>
</feature>
<evidence type="ECO:0000256" key="3">
    <source>
        <dbReference type="ARBA" id="ARBA00005161"/>
    </source>
</evidence>
<dbReference type="InterPro" id="IPR012135">
    <property type="entry name" value="Dihydroorotate_DH_1_2"/>
</dbReference>
<feature type="binding site" evidence="11">
    <location>
        <position position="212"/>
    </location>
    <ligand>
        <name>FMN</name>
        <dbReference type="ChEBI" id="CHEBI:58210"/>
    </ligand>
</feature>
<feature type="active site" description="Nucleophile" evidence="11">
    <location>
        <position position="170"/>
    </location>
</feature>
<comment type="catalytic activity">
    <reaction evidence="10 11">
        <text>(S)-dihydroorotate + a quinone = orotate + a quinol</text>
        <dbReference type="Rhea" id="RHEA:30187"/>
        <dbReference type="ChEBI" id="CHEBI:24646"/>
        <dbReference type="ChEBI" id="CHEBI:30839"/>
        <dbReference type="ChEBI" id="CHEBI:30864"/>
        <dbReference type="ChEBI" id="CHEBI:132124"/>
        <dbReference type="EC" id="1.3.5.2"/>
    </reaction>
</comment>
<dbReference type="InterPro" id="IPR001295">
    <property type="entry name" value="Dihydroorotate_DH_CS"/>
</dbReference>
<dbReference type="NCBIfam" id="NF003652">
    <property type="entry name" value="PRK05286.2-5"/>
    <property type="match status" value="1"/>
</dbReference>
<evidence type="ECO:0000313" key="13">
    <source>
        <dbReference type="EMBL" id="MFC3908746.1"/>
    </source>
</evidence>
<comment type="caution">
    <text evidence="11">Lacks conserved residue(s) required for the propagation of feature annotation.</text>
</comment>
<feature type="binding site" evidence="11">
    <location>
        <position position="263"/>
    </location>
    <ligand>
        <name>FMN</name>
        <dbReference type="ChEBI" id="CHEBI:58210"/>
    </ligand>
</feature>
<dbReference type="InterPro" id="IPR005720">
    <property type="entry name" value="Dihydroorotate_DH_cat"/>
</dbReference>
<comment type="subunit">
    <text evidence="11">Monomer.</text>
</comment>
<evidence type="ECO:0000256" key="9">
    <source>
        <dbReference type="ARBA" id="ARBA00023136"/>
    </source>
</evidence>
<keyword evidence="11" id="KW-1003">Cell membrane</keyword>
<dbReference type="PANTHER" id="PTHR48109:SF4">
    <property type="entry name" value="DIHYDROOROTATE DEHYDROGENASE (QUINONE), MITOCHONDRIAL"/>
    <property type="match status" value="1"/>
</dbReference>
<evidence type="ECO:0000256" key="8">
    <source>
        <dbReference type="ARBA" id="ARBA00023002"/>
    </source>
</evidence>
<organism evidence="13 14">
    <name type="scientific">Legionella dresdenensis</name>
    <dbReference type="NCBI Taxonomy" id="450200"/>
    <lineage>
        <taxon>Bacteria</taxon>
        <taxon>Pseudomonadati</taxon>
        <taxon>Pseudomonadota</taxon>
        <taxon>Gammaproteobacteria</taxon>
        <taxon>Legionellales</taxon>
        <taxon>Legionellaceae</taxon>
        <taxon>Legionella</taxon>
    </lineage>
</organism>
<keyword evidence="8 11" id="KW-0560">Oxidoreductase</keyword>
<feature type="domain" description="Dihydroorotate dehydrogenase catalytic" evidence="12">
    <location>
        <begin position="44"/>
        <end position="327"/>
    </location>
</feature>
<reference evidence="14" key="1">
    <citation type="journal article" date="2019" name="Int. J. Syst. Evol. Microbiol.">
        <title>The Global Catalogue of Microorganisms (GCM) 10K type strain sequencing project: providing services to taxonomists for standard genome sequencing and annotation.</title>
        <authorList>
            <consortium name="The Broad Institute Genomics Platform"/>
            <consortium name="The Broad Institute Genome Sequencing Center for Infectious Disease"/>
            <person name="Wu L."/>
            <person name="Ma J."/>
        </authorList>
    </citation>
    <scope>NUCLEOTIDE SEQUENCE [LARGE SCALE GENOMIC DNA]</scope>
    <source>
        <strain evidence="14">CCUG 59858</strain>
    </source>
</reference>
<dbReference type="HAMAP" id="MF_00225">
    <property type="entry name" value="DHO_dh_type2"/>
    <property type="match status" value="1"/>
</dbReference>
<feature type="binding site" evidence="11">
    <location>
        <position position="167"/>
    </location>
    <ligand>
        <name>FMN</name>
        <dbReference type="ChEBI" id="CHEBI:58210"/>
    </ligand>
</feature>
<dbReference type="CDD" id="cd04738">
    <property type="entry name" value="DHOD_2_like"/>
    <property type="match status" value="1"/>
</dbReference>
<feature type="binding site" evidence="11">
    <location>
        <begin position="106"/>
        <end position="110"/>
    </location>
    <ligand>
        <name>substrate</name>
    </ligand>
</feature>
<evidence type="ECO:0000256" key="11">
    <source>
        <dbReference type="HAMAP-Rule" id="MF_00225"/>
    </source>
</evidence>
<dbReference type="Gene3D" id="3.20.20.70">
    <property type="entry name" value="Aldolase class I"/>
    <property type="match status" value="1"/>
</dbReference>
<dbReference type="GO" id="GO:0106430">
    <property type="term" value="F:dihydroorotate dehydrogenase (quinone) activity"/>
    <property type="evidence" value="ECO:0007669"/>
    <property type="project" value="UniProtKB-EC"/>
</dbReference>
<dbReference type="RefSeq" id="WP_382342310.1">
    <property type="nucleotide sequence ID" value="NZ_JBHSAB010000011.1"/>
</dbReference>
<dbReference type="PROSITE" id="PS00912">
    <property type="entry name" value="DHODEHASE_2"/>
    <property type="match status" value="1"/>
</dbReference>
<dbReference type="PROSITE" id="PS00911">
    <property type="entry name" value="DHODEHASE_1"/>
    <property type="match status" value="1"/>
</dbReference>
<comment type="function">
    <text evidence="1 11">Catalyzes the conversion of dihydroorotate to orotate with quinone as electron acceptor.</text>
</comment>
<keyword evidence="9 11" id="KW-0472">Membrane</keyword>
<keyword evidence="6 11" id="KW-0288">FMN</keyword>
<feature type="binding site" evidence="11">
    <location>
        <position position="172"/>
    </location>
    <ligand>
        <name>substrate</name>
    </ligand>
</feature>
<comment type="pathway">
    <text evidence="3 11">Pyrimidine metabolism; UMP biosynthesis via de novo pathway; orotate from (S)-dihydroorotate (quinone route): step 1/1.</text>
</comment>
<dbReference type="Proteomes" id="UP001595758">
    <property type="component" value="Unassembled WGS sequence"/>
</dbReference>
<feature type="binding site" evidence="11">
    <location>
        <position position="292"/>
    </location>
    <ligand>
        <name>FMN</name>
        <dbReference type="ChEBI" id="CHEBI:58210"/>
    </ligand>
</feature>
<evidence type="ECO:0000256" key="7">
    <source>
        <dbReference type="ARBA" id="ARBA00022975"/>
    </source>
</evidence>
<dbReference type="EC" id="1.3.5.2" evidence="11"/>
<evidence type="ECO:0000256" key="1">
    <source>
        <dbReference type="ARBA" id="ARBA00003125"/>
    </source>
</evidence>
<dbReference type="InterPro" id="IPR013785">
    <property type="entry name" value="Aldolase_TIM"/>
</dbReference>
<comment type="caution">
    <text evidence="13">The sequence shown here is derived from an EMBL/GenBank/DDBJ whole genome shotgun (WGS) entry which is preliminary data.</text>
</comment>
<dbReference type="SUPFAM" id="SSF51395">
    <property type="entry name" value="FMN-linked oxidoreductases"/>
    <property type="match status" value="1"/>
</dbReference>
<feature type="binding site" evidence="11">
    <location>
        <position position="167"/>
    </location>
    <ligand>
        <name>substrate</name>
    </ligand>
</feature>
<evidence type="ECO:0000256" key="4">
    <source>
        <dbReference type="ARBA" id="ARBA00005359"/>
    </source>
</evidence>
<sequence length="331" mass="36096">MYQLIKPLLFKLEPETAHAVAMTALNWLPDFVFRKVDTSQPVFVMGLQFPHRVSLAAGIDVNGDYLDGLAKLGFASIELGTVTPKPQSGNPLPRIFRIPQQQALINRMGFNNAGVDVLVKNIQNSRYRGILGINIGKGKDTALDNAAEDYCYCLNKVYEYASYITINISSPNTPDLRLLQQSDYLGTLLAQITAERTKLAERFNRHVPLVVKFSPDESNEALKQMAETVLQAGIEGIIATNTTRARTDIEQYPQAQQQGGMSGKPLFKRATECLQAIKSVVGDQVALIGLGGVSSADACREKIQAGASLVQVYTGLIYQGPGLVYKLTSSG</sequence>
<feature type="binding site" evidence="11">
    <location>
        <begin position="313"/>
        <end position="314"/>
    </location>
    <ligand>
        <name>FMN</name>
        <dbReference type="ChEBI" id="CHEBI:58210"/>
    </ligand>
</feature>